<organism evidence="2">
    <name type="scientific">Pseudomonas phage Drael01</name>
    <dbReference type="NCBI Taxonomy" id="3138533"/>
    <lineage>
        <taxon>Viruses</taxon>
    </lineage>
</organism>
<evidence type="ECO:0000313" key="2">
    <source>
        <dbReference type="EMBL" id="XAI70260.1"/>
    </source>
</evidence>
<protein>
    <recommendedName>
        <fullName evidence="3">Holin</fullName>
    </recommendedName>
</protein>
<gene>
    <name evidence="2" type="ORF">Drael01_00030</name>
</gene>
<evidence type="ECO:0000256" key="1">
    <source>
        <dbReference type="SAM" id="Phobius"/>
    </source>
</evidence>
<reference evidence="2" key="1">
    <citation type="journal article" date="2024" name="J. Gen. Virol.">
        <title>Novel phages of Pseudomonas syringae unveil numerous potential auxiliary metabolic genes.</title>
        <authorList>
            <person name="Feltin C."/>
            <person name="Garneau J.R."/>
            <person name="Morris C.E."/>
            <person name="Berard A."/>
            <person name="Torres-Barcelo C."/>
        </authorList>
    </citation>
    <scope>NUCLEOTIDE SEQUENCE</scope>
</reference>
<feature type="transmembrane region" description="Helical" evidence="1">
    <location>
        <begin position="36"/>
        <end position="58"/>
    </location>
</feature>
<keyword evidence="1" id="KW-1133">Transmembrane helix</keyword>
<keyword evidence="1" id="KW-0472">Membrane</keyword>
<name>A0AAU6W153_9VIRU</name>
<sequence length="78" mass="8363">MSILQQVAEDAGTIGNSTASAAVVGVSFAGLGLPDWVAIITGGYFLISTVFLIFKFAAWRKDRKCYEKGLLPSPPRWG</sequence>
<accession>A0AAU6W153</accession>
<evidence type="ECO:0008006" key="3">
    <source>
        <dbReference type="Google" id="ProtNLM"/>
    </source>
</evidence>
<keyword evidence="1" id="KW-0812">Transmembrane</keyword>
<dbReference type="EMBL" id="PP179320">
    <property type="protein sequence ID" value="XAI70260.1"/>
    <property type="molecule type" value="Genomic_DNA"/>
</dbReference>
<proteinExistence type="predicted"/>